<dbReference type="Gene3D" id="1.10.357.10">
    <property type="entry name" value="Tetracycline Repressor, domain 2"/>
    <property type="match status" value="1"/>
</dbReference>
<dbReference type="RefSeq" id="WP_320424534.1">
    <property type="nucleotide sequence ID" value="NZ_JAXCLA010000006.1"/>
</dbReference>
<feature type="DNA-binding region" description="H-T-H motif" evidence="2">
    <location>
        <begin position="35"/>
        <end position="54"/>
    </location>
</feature>
<feature type="domain" description="HTH tetR-type" evidence="3">
    <location>
        <begin position="12"/>
        <end position="72"/>
    </location>
</feature>
<dbReference type="PANTHER" id="PTHR30055:SF200">
    <property type="entry name" value="HTH-TYPE TRANSCRIPTIONAL REPRESSOR BDCR"/>
    <property type="match status" value="1"/>
</dbReference>
<proteinExistence type="predicted"/>
<dbReference type="InterPro" id="IPR050109">
    <property type="entry name" value="HTH-type_TetR-like_transc_reg"/>
</dbReference>
<dbReference type="EMBL" id="JAXCLA010000006">
    <property type="protein sequence ID" value="MDY0746590.1"/>
    <property type="molecule type" value="Genomic_DNA"/>
</dbReference>
<dbReference type="Proteomes" id="UP001285263">
    <property type="component" value="Unassembled WGS sequence"/>
</dbReference>
<organism evidence="4 5">
    <name type="scientific">Roseateles agri</name>
    <dbReference type="NCBI Taxonomy" id="3098619"/>
    <lineage>
        <taxon>Bacteria</taxon>
        <taxon>Pseudomonadati</taxon>
        <taxon>Pseudomonadota</taxon>
        <taxon>Betaproteobacteria</taxon>
        <taxon>Burkholderiales</taxon>
        <taxon>Sphaerotilaceae</taxon>
        <taxon>Roseateles</taxon>
    </lineage>
</organism>
<keyword evidence="5" id="KW-1185">Reference proteome</keyword>
<name>A0ABU5DJV5_9BURK</name>
<sequence>MAFSEPVDLAGKSPRERILLTAHDLFYCEGIRATGIDRVIAEAGVTKVTFYRHFPSKNKLIIEFLDYRHERWMTWFKGALERHGGHRSKGVAALVPALNEWFSDPGYRGCAFLNSVGEVGQAIPEVVEITRNHKHDMTEAIETLLPAARSRWADAKALALAVDGAILHAQFDSPAEALKPLERLVKMIKEPAPARAKAS</sequence>
<dbReference type="InterPro" id="IPR001647">
    <property type="entry name" value="HTH_TetR"/>
</dbReference>
<protein>
    <submittedName>
        <fullName evidence="4">TetR/AcrR family transcriptional regulator</fullName>
    </submittedName>
</protein>
<gene>
    <name evidence="4" type="ORF">SNE35_18905</name>
</gene>
<dbReference type="SUPFAM" id="SSF48498">
    <property type="entry name" value="Tetracyclin repressor-like, C-terminal domain"/>
    <property type="match status" value="1"/>
</dbReference>
<dbReference type="Pfam" id="PF00440">
    <property type="entry name" value="TetR_N"/>
    <property type="match status" value="1"/>
</dbReference>
<comment type="caution">
    <text evidence="4">The sequence shown here is derived from an EMBL/GenBank/DDBJ whole genome shotgun (WGS) entry which is preliminary data.</text>
</comment>
<evidence type="ECO:0000259" key="3">
    <source>
        <dbReference type="PROSITE" id="PS50977"/>
    </source>
</evidence>
<evidence type="ECO:0000256" key="1">
    <source>
        <dbReference type="ARBA" id="ARBA00023125"/>
    </source>
</evidence>
<dbReference type="InterPro" id="IPR036271">
    <property type="entry name" value="Tet_transcr_reg_TetR-rel_C_sf"/>
</dbReference>
<evidence type="ECO:0000256" key="2">
    <source>
        <dbReference type="PROSITE-ProRule" id="PRU00335"/>
    </source>
</evidence>
<dbReference type="PROSITE" id="PS50977">
    <property type="entry name" value="HTH_TETR_2"/>
    <property type="match status" value="1"/>
</dbReference>
<dbReference type="PANTHER" id="PTHR30055">
    <property type="entry name" value="HTH-TYPE TRANSCRIPTIONAL REGULATOR RUTR"/>
    <property type="match status" value="1"/>
</dbReference>
<evidence type="ECO:0000313" key="5">
    <source>
        <dbReference type="Proteomes" id="UP001285263"/>
    </source>
</evidence>
<accession>A0ABU5DJV5</accession>
<keyword evidence="1 2" id="KW-0238">DNA-binding</keyword>
<dbReference type="InterPro" id="IPR009057">
    <property type="entry name" value="Homeodomain-like_sf"/>
</dbReference>
<dbReference type="PRINTS" id="PR00455">
    <property type="entry name" value="HTHTETR"/>
</dbReference>
<reference evidence="4 5" key="1">
    <citation type="submission" date="2023-11" db="EMBL/GenBank/DDBJ databases">
        <title>Paucibacter sp. nov., isolated from fresh soil in Korea.</title>
        <authorList>
            <person name="Le N.T.T."/>
        </authorList>
    </citation>
    <scope>NUCLEOTIDE SEQUENCE [LARGE SCALE GENOMIC DNA]</scope>
    <source>
        <strain evidence="4 5">R3-3</strain>
    </source>
</reference>
<dbReference type="SUPFAM" id="SSF46689">
    <property type="entry name" value="Homeodomain-like"/>
    <property type="match status" value="1"/>
</dbReference>
<evidence type="ECO:0000313" key="4">
    <source>
        <dbReference type="EMBL" id="MDY0746590.1"/>
    </source>
</evidence>